<feature type="region of interest" description="Disordered" evidence="1">
    <location>
        <begin position="39"/>
        <end position="68"/>
    </location>
</feature>
<dbReference type="WBParaSite" id="TCLT_0000252301-mRNA-1">
    <property type="protein sequence ID" value="TCLT_0000252301-mRNA-1"/>
    <property type="gene ID" value="TCLT_0000252301"/>
</dbReference>
<sequence>MGKNIALNMVLANQQQPIIMQGTVGEKRRYESITSKLHFDRDSEPPSSPIATRLRSNNNANNNETPRETLVAARRQPVKVIIHNPGVRRLSVAASHQNNKIDSSNESDVLPSYPLKRGRISNGGRPSLDFEKMRELQRLVVSSVCGIGSQEFVDSAMSIGGKDIEKRKHDWVLTSSSSGSNMSSGSSGGRRCVQHQQARCQQTDCTFRPVDCDVTQFNIGGSNGNTSGGGTGDNVDDK</sequence>
<evidence type="ECO:0000313" key="3">
    <source>
        <dbReference type="Proteomes" id="UP000276776"/>
    </source>
</evidence>
<reference evidence="2 3" key="2">
    <citation type="submission" date="2018-11" db="EMBL/GenBank/DDBJ databases">
        <authorList>
            <consortium name="Pathogen Informatics"/>
        </authorList>
    </citation>
    <scope>NUCLEOTIDE SEQUENCE [LARGE SCALE GENOMIC DNA]</scope>
</reference>
<organism evidence="4">
    <name type="scientific">Thelazia callipaeda</name>
    <name type="common">Oriental eyeworm</name>
    <name type="synonym">Parasitic nematode</name>
    <dbReference type="NCBI Taxonomy" id="103827"/>
    <lineage>
        <taxon>Eukaryota</taxon>
        <taxon>Metazoa</taxon>
        <taxon>Ecdysozoa</taxon>
        <taxon>Nematoda</taxon>
        <taxon>Chromadorea</taxon>
        <taxon>Rhabditida</taxon>
        <taxon>Spirurina</taxon>
        <taxon>Spiruromorpha</taxon>
        <taxon>Thelazioidea</taxon>
        <taxon>Thelaziidae</taxon>
        <taxon>Thelazia</taxon>
    </lineage>
</organism>
<name>A0A0N5CQM3_THECL</name>
<feature type="compositionally biased region" description="Gly residues" evidence="1">
    <location>
        <begin position="221"/>
        <end position="232"/>
    </location>
</feature>
<keyword evidence="3" id="KW-1185">Reference proteome</keyword>
<reference evidence="4" key="1">
    <citation type="submission" date="2017-02" db="UniProtKB">
        <authorList>
            <consortium name="WormBaseParasite"/>
        </authorList>
    </citation>
    <scope>IDENTIFICATION</scope>
</reference>
<feature type="compositionally biased region" description="Polar residues" evidence="1">
    <location>
        <begin position="94"/>
        <end position="107"/>
    </location>
</feature>
<dbReference type="Proteomes" id="UP000276776">
    <property type="component" value="Unassembled WGS sequence"/>
</dbReference>
<evidence type="ECO:0000313" key="2">
    <source>
        <dbReference type="EMBL" id="VDM98528.1"/>
    </source>
</evidence>
<dbReference type="OMA" id="HQQARCQ"/>
<accession>A0A0N5CQM3</accession>
<protein>
    <submittedName>
        <fullName evidence="2 4">Uncharacterized protein</fullName>
    </submittedName>
</protein>
<gene>
    <name evidence="2" type="ORF">TCLT_LOCUS2524</name>
</gene>
<proteinExistence type="predicted"/>
<feature type="region of interest" description="Disordered" evidence="1">
    <location>
        <begin position="94"/>
        <end position="120"/>
    </location>
</feature>
<evidence type="ECO:0000313" key="4">
    <source>
        <dbReference type="WBParaSite" id="TCLT_0000252301-mRNA-1"/>
    </source>
</evidence>
<dbReference type="OrthoDB" id="5822594at2759"/>
<feature type="region of interest" description="Disordered" evidence="1">
    <location>
        <begin position="218"/>
        <end position="238"/>
    </location>
</feature>
<dbReference type="EMBL" id="UYYF01000542">
    <property type="protein sequence ID" value="VDM98528.1"/>
    <property type="molecule type" value="Genomic_DNA"/>
</dbReference>
<evidence type="ECO:0000256" key="1">
    <source>
        <dbReference type="SAM" id="MobiDB-lite"/>
    </source>
</evidence>
<dbReference type="AlphaFoldDB" id="A0A0N5CQM3"/>